<protein>
    <submittedName>
        <fullName evidence="3">Uncharacterized protein</fullName>
    </submittedName>
</protein>
<keyword evidence="2" id="KW-0472">Membrane</keyword>
<evidence type="ECO:0000256" key="1">
    <source>
        <dbReference type="SAM" id="MobiDB-lite"/>
    </source>
</evidence>
<keyword evidence="2" id="KW-1133">Transmembrane helix</keyword>
<reference evidence="3 4" key="1">
    <citation type="journal article" date="2019" name="Int. J. Syst. Evol. Microbiol.">
        <title>The Global Catalogue of Microorganisms (GCM) 10K type strain sequencing project: providing services to taxonomists for standard genome sequencing and annotation.</title>
        <authorList>
            <consortium name="The Broad Institute Genomics Platform"/>
            <consortium name="The Broad Institute Genome Sequencing Center for Infectious Disease"/>
            <person name="Wu L."/>
            <person name="Ma J."/>
        </authorList>
    </citation>
    <scope>NUCLEOTIDE SEQUENCE [LARGE SCALE GENOMIC DNA]</scope>
    <source>
        <strain evidence="3 4">JCM 14307</strain>
    </source>
</reference>
<dbReference type="EMBL" id="BAAANF010000017">
    <property type="protein sequence ID" value="GAA1696081.1"/>
    <property type="molecule type" value="Genomic_DNA"/>
</dbReference>
<feature type="region of interest" description="Disordered" evidence="1">
    <location>
        <begin position="1"/>
        <end position="21"/>
    </location>
</feature>
<evidence type="ECO:0000313" key="3">
    <source>
        <dbReference type="EMBL" id="GAA1696081.1"/>
    </source>
</evidence>
<feature type="region of interest" description="Disordered" evidence="1">
    <location>
        <begin position="82"/>
        <end position="106"/>
    </location>
</feature>
<sequence length="257" mass="27770">MNRQEKDPVETTDDRLPDLMRRATETLEPRYPDLVERGMQRGVVRRRRRRVVSTAATAAVVAITIGGIAAVQANLGQHAGQPPVAGISTPTPKPSPKVSTKPVPLPPASPAQTLQTLKALLPAGLSTSGDKTWGDDFIAVGLLVDDGKGKAWLEVSVQTVKYDPDCINQPESQNCRVRPDGTVLRSYVGSDGKGTLNSVILEYPDRRAISLTSTNSLALKTPATRPEPPLSIDQLLEMVDNNSWSFPSANYGKNLNR</sequence>
<keyword evidence="4" id="KW-1185">Reference proteome</keyword>
<evidence type="ECO:0000256" key="2">
    <source>
        <dbReference type="SAM" id="Phobius"/>
    </source>
</evidence>
<accession>A0ABN2HZN2</accession>
<keyword evidence="2" id="KW-0812">Transmembrane</keyword>
<feature type="transmembrane region" description="Helical" evidence="2">
    <location>
        <begin position="51"/>
        <end position="71"/>
    </location>
</feature>
<gene>
    <name evidence="3" type="ORF">GCM10009745_47560</name>
</gene>
<organism evidence="3 4">
    <name type="scientific">Kribbella yunnanensis</name>
    <dbReference type="NCBI Taxonomy" id="190194"/>
    <lineage>
        <taxon>Bacteria</taxon>
        <taxon>Bacillati</taxon>
        <taxon>Actinomycetota</taxon>
        <taxon>Actinomycetes</taxon>
        <taxon>Propionibacteriales</taxon>
        <taxon>Kribbellaceae</taxon>
        <taxon>Kribbella</taxon>
    </lineage>
</organism>
<evidence type="ECO:0000313" key="4">
    <source>
        <dbReference type="Proteomes" id="UP001500280"/>
    </source>
</evidence>
<dbReference type="Proteomes" id="UP001500280">
    <property type="component" value="Unassembled WGS sequence"/>
</dbReference>
<proteinExistence type="predicted"/>
<comment type="caution">
    <text evidence="3">The sequence shown here is derived from an EMBL/GenBank/DDBJ whole genome shotgun (WGS) entry which is preliminary data.</text>
</comment>
<name>A0ABN2HZN2_9ACTN</name>